<evidence type="ECO:0000313" key="3">
    <source>
        <dbReference type="Proteomes" id="UP000275836"/>
    </source>
</evidence>
<sequence>MFTFLTKIKDGILYVIHAYLKMFYYYSPFNHDQRQYERYMVLKKQYLQLTSTELHSKYCDQKSIVDKQKNIFTLTVIIVFSALLSDFGSKIKNWFSEIITLFYYPTYTNVSKRSVPSVVILQGQVALNTLFVIFVILFLLLIFYFIKNISENKWKLFIMEDVLKEYSNRDN</sequence>
<comment type="caution">
    <text evidence="2">The sequence shown here is derived from an EMBL/GenBank/DDBJ whole genome shotgun (WGS) entry which is preliminary data.</text>
</comment>
<organism evidence="2 3">
    <name type="scientific">Weissella viridescens</name>
    <name type="common">Lactobacillus viridescens</name>
    <dbReference type="NCBI Taxonomy" id="1629"/>
    <lineage>
        <taxon>Bacteria</taxon>
        <taxon>Bacillati</taxon>
        <taxon>Bacillota</taxon>
        <taxon>Bacilli</taxon>
        <taxon>Lactobacillales</taxon>
        <taxon>Lactobacillaceae</taxon>
        <taxon>Weissella</taxon>
    </lineage>
</organism>
<evidence type="ECO:0000256" key="1">
    <source>
        <dbReference type="SAM" id="Phobius"/>
    </source>
</evidence>
<dbReference type="EMBL" id="RHGY01000010">
    <property type="protein sequence ID" value="RRG17442.1"/>
    <property type="molecule type" value="Genomic_DNA"/>
</dbReference>
<dbReference type="AlphaFoldDB" id="A0A3P2RIA2"/>
<feature type="transmembrane region" description="Helical" evidence="1">
    <location>
        <begin position="125"/>
        <end position="146"/>
    </location>
</feature>
<proteinExistence type="predicted"/>
<name>A0A3P2RIA2_WEIVI</name>
<accession>A0A3P2RIA2</accession>
<evidence type="ECO:0000313" key="2">
    <source>
        <dbReference type="EMBL" id="RRG17442.1"/>
    </source>
</evidence>
<feature type="transmembrane region" description="Helical" evidence="1">
    <location>
        <begin position="71"/>
        <end position="88"/>
    </location>
</feature>
<reference evidence="2 3" key="1">
    <citation type="submission" date="2018-10" db="EMBL/GenBank/DDBJ databases">
        <title>Draft genome sequence of Weissella viridescens UCO-SMC3.</title>
        <authorList>
            <person name="Garcia-Cancino A."/>
            <person name="Espinoza-Monje M."/>
            <person name="Albarracin L."/>
            <person name="Garcia-Castillo V."/>
            <person name="Campos-Martin J."/>
            <person name="Nakano Y."/>
            <person name="Guitierrez-Zamorano C."/>
            <person name="Ikeda-Ohtsubo W."/>
            <person name="Morita H."/>
            <person name="Kitazawa H."/>
            <person name="Villena J."/>
        </authorList>
    </citation>
    <scope>NUCLEOTIDE SEQUENCE [LARGE SCALE GENOMIC DNA]</scope>
    <source>
        <strain evidence="2 3">UCO-SMC3</strain>
    </source>
</reference>
<gene>
    <name evidence="2" type="ORF">D3P96_07770</name>
</gene>
<keyword evidence="1" id="KW-1133">Transmembrane helix</keyword>
<keyword evidence="1" id="KW-0472">Membrane</keyword>
<keyword evidence="1" id="KW-0812">Transmembrane</keyword>
<protein>
    <submittedName>
        <fullName evidence="2">Uncharacterized protein</fullName>
    </submittedName>
</protein>
<dbReference type="Proteomes" id="UP000275836">
    <property type="component" value="Unassembled WGS sequence"/>
</dbReference>